<evidence type="ECO:0000256" key="1">
    <source>
        <dbReference type="ARBA" id="ARBA00000077"/>
    </source>
</evidence>
<keyword evidence="8 10" id="KW-0378">Hydrolase</keyword>
<comment type="cofactor">
    <cofactor evidence="10">
        <name>Mg(2+)</name>
        <dbReference type="ChEBI" id="CHEBI:18420"/>
    </cofactor>
    <text evidence="10">Binds 1 Mg(2+) ion per subunit. May bind a second metal ion at a regulatory site, or after substrate binding.</text>
</comment>
<dbReference type="InterPro" id="IPR036397">
    <property type="entry name" value="RNaseH_sf"/>
</dbReference>
<evidence type="ECO:0000256" key="3">
    <source>
        <dbReference type="ARBA" id="ARBA00011245"/>
    </source>
</evidence>
<evidence type="ECO:0000313" key="13">
    <source>
        <dbReference type="Proteomes" id="UP001314181"/>
    </source>
</evidence>
<evidence type="ECO:0000256" key="2">
    <source>
        <dbReference type="ARBA" id="ARBA00005300"/>
    </source>
</evidence>
<feature type="binding site" evidence="10">
    <location>
        <position position="53"/>
    </location>
    <ligand>
        <name>Mg(2+)</name>
        <dbReference type="ChEBI" id="CHEBI:18420"/>
        <label>1</label>
    </ligand>
</feature>
<reference evidence="12 13" key="1">
    <citation type="submission" date="2024-01" db="EMBL/GenBank/DDBJ databases">
        <authorList>
            <person name="Kunselman E."/>
        </authorList>
    </citation>
    <scope>NUCLEOTIDE SEQUENCE [LARGE SCALE GENOMIC DNA]</scope>
    <source>
        <strain evidence="12">2 abalone samples</strain>
    </source>
</reference>
<organism evidence="12 13">
    <name type="scientific">Candidatus Xenohaliotis californiensis</name>
    <dbReference type="NCBI Taxonomy" id="84677"/>
    <lineage>
        <taxon>Bacteria</taxon>
        <taxon>Pseudomonadati</taxon>
        <taxon>Pseudomonadota</taxon>
        <taxon>Alphaproteobacteria</taxon>
        <taxon>Rickettsiales</taxon>
        <taxon>Anaplasmataceae</taxon>
        <taxon>Candidatus Xenohaliotis</taxon>
    </lineage>
</organism>
<keyword evidence="13" id="KW-1185">Reference proteome</keyword>
<sequence length="159" mass="18119">MSKYSHITVYTDGSCLGNPGYGGWAIVFVADDNTEIETICDSSKNITTNNIMELTAAIMGLQYCVTGKRFAAETVTIHTDSNYVKKGITEWITKWKKNNWTTVNKTLVKNRDLWEKLSFLDNSLNVDWQWVKAHANNKFNNKADKCAREMAKATQPLWQ</sequence>
<accession>A0ABP0EU24</accession>
<feature type="binding site" evidence="10">
    <location>
        <position position="12"/>
    </location>
    <ligand>
        <name>Mg(2+)</name>
        <dbReference type="ChEBI" id="CHEBI:18420"/>
        <label>1</label>
    </ligand>
</feature>
<comment type="catalytic activity">
    <reaction evidence="1 10">
        <text>Endonucleolytic cleavage to 5'-phosphomonoester.</text>
        <dbReference type="EC" id="3.1.26.4"/>
    </reaction>
</comment>
<evidence type="ECO:0000256" key="8">
    <source>
        <dbReference type="ARBA" id="ARBA00022801"/>
    </source>
</evidence>
<comment type="subunit">
    <text evidence="3 10">Monomer.</text>
</comment>
<comment type="subcellular location">
    <subcellularLocation>
        <location evidence="10">Cytoplasm</location>
    </subcellularLocation>
</comment>
<proteinExistence type="inferred from homology"/>
<protein>
    <recommendedName>
        <fullName evidence="4 10">Ribonuclease H</fullName>
        <shortName evidence="10">RNase H</shortName>
        <ecNumber evidence="4 10">3.1.26.4</ecNumber>
    </recommendedName>
</protein>
<keyword evidence="9 10" id="KW-0460">Magnesium</keyword>
<keyword evidence="7 10" id="KW-0255">Endonuclease</keyword>
<dbReference type="InterPro" id="IPR022892">
    <property type="entry name" value="RNaseHI"/>
</dbReference>
<evidence type="ECO:0000256" key="6">
    <source>
        <dbReference type="ARBA" id="ARBA00022723"/>
    </source>
</evidence>
<dbReference type="PROSITE" id="PS50879">
    <property type="entry name" value="RNASE_H_1"/>
    <property type="match status" value="1"/>
</dbReference>
<gene>
    <name evidence="10 12" type="primary">rnhA</name>
    <name evidence="12" type="ORF">CAXC1_70037</name>
</gene>
<dbReference type="CDD" id="cd09278">
    <property type="entry name" value="RNase_HI_prokaryote_like"/>
    <property type="match status" value="1"/>
</dbReference>
<evidence type="ECO:0000313" key="12">
    <source>
        <dbReference type="EMBL" id="CAK8163513.1"/>
    </source>
</evidence>
<dbReference type="Gene3D" id="3.30.420.10">
    <property type="entry name" value="Ribonuclease H-like superfamily/Ribonuclease H"/>
    <property type="match status" value="1"/>
</dbReference>
<dbReference type="InterPro" id="IPR002156">
    <property type="entry name" value="RNaseH_domain"/>
</dbReference>
<feature type="binding site" evidence="10">
    <location>
        <position position="80"/>
    </location>
    <ligand>
        <name>Mg(2+)</name>
        <dbReference type="ChEBI" id="CHEBI:18420"/>
        <label>1</label>
    </ligand>
</feature>
<evidence type="ECO:0000256" key="9">
    <source>
        <dbReference type="ARBA" id="ARBA00022842"/>
    </source>
</evidence>
<evidence type="ECO:0000256" key="7">
    <source>
        <dbReference type="ARBA" id="ARBA00022759"/>
    </source>
</evidence>
<dbReference type="EMBL" id="CAWVOK010000033">
    <property type="protein sequence ID" value="CAK8163513.1"/>
    <property type="molecule type" value="Genomic_DNA"/>
</dbReference>
<keyword evidence="5 10" id="KW-0540">Nuclease</keyword>
<dbReference type="Proteomes" id="UP001314181">
    <property type="component" value="Unassembled WGS sequence"/>
</dbReference>
<feature type="binding site" evidence="10">
    <location>
        <position position="144"/>
    </location>
    <ligand>
        <name>Mg(2+)</name>
        <dbReference type="ChEBI" id="CHEBI:18420"/>
        <label>2</label>
    </ligand>
</feature>
<evidence type="ECO:0000259" key="11">
    <source>
        <dbReference type="PROSITE" id="PS50879"/>
    </source>
</evidence>
<keyword evidence="6 10" id="KW-0479">Metal-binding</keyword>
<dbReference type="HAMAP" id="MF_00042">
    <property type="entry name" value="RNase_H"/>
    <property type="match status" value="1"/>
</dbReference>
<name>A0ABP0EU24_9RICK</name>
<dbReference type="GO" id="GO:0004523">
    <property type="term" value="F:RNA-DNA hybrid ribonuclease activity"/>
    <property type="evidence" value="ECO:0007669"/>
    <property type="project" value="UniProtKB-EC"/>
</dbReference>
<dbReference type="PANTHER" id="PTHR10642">
    <property type="entry name" value="RIBONUCLEASE H1"/>
    <property type="match status" value="1"/>
</dbReference>
<dbReference type="InterPro" id="IPR050092">
    <property type="entry name" value="RNase_H"/>
</dbReference>
<evidence type="ECO:0000256" key="5">
    <source>
        <dbReference type="ARBA" id="ARBA00022722"/>
    </source>
</evidence>
<comment type="caution">
    <text evidence="12">The sequence shown here is derived from an EMBL/GenBank/DDBJ whole genome shotgun (WGS) entry which is preliminary data.</text>
</comment>
<comment type="function">
    <text evidence="10">Endonuclease that specifically degrades the RNA of RNA-DNA hybrids.</text>
</comment>
<dbReference type="Pfam" id="PF00075">
    <property type="entry name" value="RNase_H"/>
    <property type="match status" value="1"/>
</dbReference>
<dbReference type="NCBIfam" id="NF001236">
    <property type="entry name" value="PRK00203.1"/>
    <property type="match status" value="1"/>
</dbReference>
<feature type="domain" description="RNase H type-1" evidence="11">
    <location>
        <begin position="3"/>
        <end position="152"/>
    </location>
</feature>
<feature type="binding site" evidence="10">
    <location>
        <position position="12"/>
    </location>
    <ligand>
        <name>Mg(2+)</name>
        <dbReference type="ChEBI" id="CHEBI:18420"/>
        <label>2</label>
    </ligand>
</feature>
<dbReference type="PANTHER" id="PTHR10642:SF26">
    <property type="entry name" value="RIBONUCLEASE H1"/>
    <property type="match status" value="1"/>
</dbReference>
<comment type="similarity">
    <text evidence="2 10">Belongs to the RNase H family.</text>
</comment>
<dbReference type="InterPro" id="IPR012337">
    <property type="entry name" value="RNaseH-like_sf"/>
</dbReference>
<dbReference type="EC" id="3.1.26.4" evidence="4 10"/>
<dbReference type="RefSeq" id="WP_410520608.1">
    <property type="nucleotide sequence ID" value="NZ_CAWVOK010000033.1"/>
</dbReference>
<evidence type="ECO:0000256" key="4">
    <source>
        <dbReference type="ARBA" id="ARBA00012180"/>
    </source>
</evidence>
<evidence type="ECO:0000256" key="10">
    <source>
        <dbReference type="HAMAP-Rule" id="MF_00042"/>
    </source>
</evidence>
<dbReference type="SUPFAM" id="SSF53098">
    <property type="entry name" value="Ribonuclease H-like"/>
    <property type="match status" value="1"/>
</dbReference>
<keyword evidence="10" id="KW-0963">Cytoplasm</keyword>